<dbReference type="RefSeq" id="WP_187219914.1">
    <property type="nucleotide sequence ID" value="NZ_JABVED010000004.1"/>
</dbReference>
<sequence length="345" mass="35934">MSRASNGRRLVAAAMVLTLVSACGSPPPVTESSRSKEVKVALVPGGPHPYFALWRVGGAQAKERFAVGEVTFDESSDWDQAKQNRTLNSLSAQGYTAFGVFAVSQVDTNAMFSRLKRDGMVVASLGSCPGETTNKADFCLATDVEIAAYKAAKAAIGAIGGRGTLVHLTGNSVDTNTLRRMAGVRHAVDETAGAVTLLATVTDLDQDQATADKAVLDLVATKGASINAIVTTGYIPAIATVRGVRSSGLPIKIVGIDDDPLILDGIRDGTVAATVVQNPVGQAYVGTWALTQLSIGECKNNRRGAVVDSGSFVVTAANAGTYDQERTAKTEQLIDEFRADVLACA</sequence>
<dbReference type="InterPro" id="IPR028082">
    <property type="entry name" value="Peripla_BP_I"/>
</dbReference>
<keyword evidence="6" id="KW-1185">Reference proteome</keyword>
<evidence type="ECO:0000256" key="3">
    <source>
        <dbReference type="SAM" id="SignalP"/>
    </source>
</evidence>
<evidence type="ECO:0000256" key="1">
    <source>
        <dbReference type="ARBA" id="ARBA00004196"/>
    </source>
</evidence>
<reference evidence="5 6" key="1">
    <citation type="submission" date="2020-06" db="EMBL/GenBank/DDBJ databases">
        <title>Actinokineospora xiongansis sp. nov., isolated from soil of Baiyangdian.</title>
        <authorList>
            <person name="Zhang X."/>
        </authorList>
    </citation>
    <scope>NUCLEOTIDE SEQUENCE [LARGE SCALE GENOMIC DNA]</scope>
    <source>
        <strain evidence="5 6">HBU206404</strain>
    </source>
</reference>
<comment type="subcellular location">
    <subcellularLocation>
        <location evidence="1">Cell envelope</location>
    </subcellularLocation>
</comment>
<protein>
    <submittedName>
        <fullName evidence="5">Substrate-binding domain-containing protein</fullName>
    </submittedName>
</protein>
<dbReference type="PANTHER" id="PTHR30036">
    <property type="entry name" value="D-XYLOSE-BINDING PERIPLASMIC PROTEIN"/>
    <property type="match status" value="1"/>
</dbReference>
<comment type="similarity">
    <text evidence="2">Belongs to the bacterial solute-binding protein 2 family.</text>
</comment>
<feature type="chain" id="PRO_5047366174" evidence="3">
    <location>
        <begin position="25"/>
        <end position="345"/>
    </location>
</feature>
<dbReference type="Gene3D" id="3.40.50.2300">
    <property type="match status" value="2"/>
</dbReference>
<organism evidence="5 6">
    <name type="scientific">Actinokineospora xionganensis</name>
    <dbReference type="NCBI Taxonomy" id="2684470"/>
    <lineage>
        <taxon>Bacteria</taxon>
        <taxon>Bacillati</taxon>
        <taxon>Actinomycetota</taxon>
        <taxon>Actinomycetes</taxon>
        <taxon>Pseudonocardiales</taxon>
        <taxon>Pseudonocardiaceae</taxon>
        <taxon>Actinokineospora</taxon>
    </lineage>
</organism>
<dbReference type="InterPro" id="IPR050555">
    <property type="entry name" value="Bact_Solute-Bind_Prot2"/>
</dbReference>
<dbReference type="InterPro" id="IPR025997">
    <property type="entry name" value="SBP_2_dom"/>
</dbReference>
<dbReference type="EMBL" id="JABVED010000004">
    <property type="protein sequence ID" value="MBC6447395.1"/>
    <property type="molecule type" value="Genomic_DNA"/>
</dbReference>
<feature type="signal peptide" evidence="3">
    <location>
        <begin position="1"/>
        <end position="24"/>
    </location>
</feature>
<evidence type="ECO:0000313" key="6">
    <source>
        <dbReference type="Proteomes" id="UP000734823"/>
    </source>
</evidence>
<gene>
    <name evidence="5" type="ORF">GPZ80_09460</name>
</gene>
<accession>A0ABR7L3X7</accession>
<keyword evidence="3" id="KW-0732">Signal</keyword>
<evidence type="ECO:0000259" key="4">
    <source>
        <dbReference type="Pfam" id="PF13407"/>
    </source>
</evidence>
<feature type="domain" description="Periplasmic binding protein" evidence="4">
    <location>
        <begin position="43"/>
        <end position="297"/>
    </location>
</feature>
<dbReference type="Pfam" id="PF13407">
    <property type="entry name" value="Peripla_BP_4"/>
    <property type="match status" value="1"/>
</dbReference>
<evidence type="ECO:0000256" key="2">
    <source>
        <dbReference type="ARBA" id="ARBA00007639"/>
    </source>
</evidence>
<dbReference type="SUPFAM" id="SSF53822">
    <property type="entry name" value="Periplasmic binding protein-like I"/>
    <property type="match status" value="1"/>
</dbReference>
<evidence type="ECO:0000313" key="5">
    <source>
        <dbReference type="EMBL" id="MBC6447395.1"/>
    </source>
</evidence>
<dbReference type="PANTHER" id="PTHR30036:SF7">
    <property type="entry name" value="ABC TRANSPORTER PERIPLASMIC-BINDING PROTEIN YPHF"/>
    <property type="match status" value="1"/>
</dbReference>
<dbReference type="PROSITE" id="PS51257">
    <property type="entry name" value="PROKAR_LIPOPROTEIN"/>
    <property type="match status" value="1"/>
</dbReference>
<proteinExistence type="inferred from homology"/>
<name>A0ABR7L3X7_9PSEU</name>
<dbReference type="Proteomes" id="UP000734823">
    <property type="component" value="Unassembled WGS sequence"/>
</dbReference>
<comment type="caution">
    <text evidence="5">The sequence shown here is derived from an EMBL/GenBank/DDBJ whole genome shotgun (WGS) entry which is preliminary data.</text>
</comment>